<gene>
    <name evidence="2" type="primary">TECPR2_2</name>
    <name evidence="2" type="ORF">SK128_025986</name>
</gene>
<protein>
    <submittedName>
        <fullName evidence="2">Tectonin beta-propeller</fullName>
    </submittedName>
</protein>
<dbReference type="Proteomes" id="UP001381693">
    <property type="component" value="Unassembled WGS sequence"/>
</dbReference>
<evidence type="ECO:0000313" key="2">
    <source>
        <dbReference type="EMBL" id="KAK7065755.1"/>
    </source>
</evidence>
<reference evidence="2 3" key="1">
    <citation type="submission" date="2023-11" db="EMBL/GenBank/DDBJ databases">
        <title>Halocaridina rubra genome assembly.</title>
        <authorList>
            <person name="Smith C."/>
        </authorList>
    </citation>
    <scope>NUCLEOTIDE SEQUENCE [LARGE SCALE GENOMIC DNA]</scope>
    <source>
        <strain evidence="2">EP-1</strain>
        <tissue evidence="2">Whole</tissue>
    </source>
</reference>
<keyword evidence="1" id="KW-0472">Membrane</keyword>
<dbReference type="PANTHER" id="PTHR23287">
    <property type="entry name" value="RUBY-EYE2-LIKE PROTEIN"/>
    <property type="match status" value="1"/>
</dbReference>
<comment type="caution">
    <text evidence="2">The sequence shown here is derived from an EMBL/GenBank/DDBJ whole genome shotgun (WGS) entry which is preliminary data.</text>
</comment>
<name>A0AAN8ZYQ6_HALRR</name>
<feature type="transmembrane region" description="Helical" evidence="1">
    <location>
        <begin position="180"/>
        <end position="201"/>
    </location>
</feature>
<sequence>SRARERKESSIQKPTIKRFTVGSIHQSRITSLAWSRNGMRLFCGDGEGVVSEIEINYETSVCQAKQLLKENNAIVQLSYSYMLLAVSTLERTLIFSLSDGSVHQVGKKPRKHTGTFGCIWLPSSTQSDSFLYTSRPGLRLWSANAKGEVLQTHIIKELADSAQIDLFSASPEKPRKGDKFSFGFLFTAGAYIITYTSHWLFIVDLQNLRVCNFSGQFGRILSVAVSGEDIFVLSGVRHVTCLSVKPPDIGERKPVSLVSGIFLEAENLKELKSRIVSQGSDILGQIARMSSTVAAKVSDHAKPNVVTGQSLKGTSDQKSVNNTDCNLFVYQSSQTPLSSTKTSDGKACGHQRSSSCGTVSVSYNEKSSNMIPPNVIHSVSNYFPAMLSTPSLARSHGKTNEI</sequence>
<keyword evidence="3" id="KW-1185">Reference proteome</keyword>
<dbReference type="SUPFAM" id="SSF101898">
    <property type="entry name" value="NHL repeat"/>
    <property type="match status" value="1"/>
</dbReference>
<accession>A0AAN8ZYQ6</accession>
<proteinExistence type="predicted"/>
<dbReference type="AlphaFoldDB" id="A0AAN8ZYQ6"/>
<dbReference type="PANTHER" id="PTHR23287:SF16">
    <property type="entry name" value="TECTONIN BETA-PROPELLER REPEAT-CONTAINING PROTEIN 2"/>
    <property type="match status" value="1"/>
</dbReference>
<keyword evidence="1" id="KW-1133">Transmembrane helix</keyword>
<dbReference type="EMBL" id="JAXCGZ010019936">
    <property type="protein sequence ID" value="KAK7065755.1"/>
    <property type="molecule type" value="Genomic_DNA"/>
</dbReference>
<evidence type="ECO:0000256" key="1">
    <source>
        <dbReference type="SAM" id="Phobius"/>
    </source>
</evidence>
<evidence type="ECO:0000313" key="3">
    <source>
        <dbReference type="Proteomes" id="UP001381693"/>
    </source>
</evidence>
<dbReference type="InterPro" id="IPR015943">
    <property type="entry name" value="WD40/YVTN_repeat-like_dom_sf"/>
</dbReference>
<dbReference type="Gene3D" id="2.130.10.10">
    <property type="entry name" value="YVTN repeat-like/Quinoprotein amine dehydrogenase"/>
    <property type="match status" value="1"/>
</dbReference>
<keyword evidence="1" id="KW-0812">Transmembrane</keyword>
<organism evidence="2 3">
    <name type="scientific">Halocaridina rubra</name>
    <name type="common">Hawaiian red shrimp</name>
    <dbReference type="NCBI Taxonomy" id="373956"/>
    <lineage>
        <taxon>Eukaryota</taxon>
        <taxon>Metazoa</taxon>
        <taxon>Ecdysozoa</taxon>
        <taxon>Arthropoda</taxon>
        <taxon>Crustacea</taxon>
        <taxon>Multicrustacea</taxon>
        <taxon>Malacostraca</taxon>
        <taxon>Eumalacostraca</taxon>
        <taxon>Eucarida</taxon>
        <taxon>Decapoda</taxon>
        <taxon>Pleocyemata</taxon>
        <taxon>Caridea</taxon>
        <taxon>Atyoidea</taxon>
        <taxon>Atyidae</taxon>
        <taxon>Halocaridina</taxon>
    </lineage>
</organism>
<feature type="non-terminal residue" evidence="2">
    <location>
        <position position="1"/>
    </location>
</feature>